<organism evidence="21 22">
    <name type="scientific">Vibrio fortis</name>
    <dbReference type="NCBI Taxonomy" id="212667"/>
    <lineage>
        <taxon>Bacteria</taxon>
        <taxon>Pseudomonadati</taxon>
        <taxon>Pseudomonadota</taxon>
        <taxon>Gammaproteobacteria</taxon>
        <taxon>Vibrionales</taxon>
        <taxon>Vibrionaceae</taxon>
        <taxon>Vibrio</taxon>
    </lineage>
</organism>
<gene>
    <name evidence="21" type="ORF">F2Z80_15250</name>
</gene>
<feature type="domain" description="HPt" evidence="20">
    <location>
        <begin position="716"/>
        <end position="812"/>
    </location>
</feature>
<keyword evidence="8" id="KW-0547">Nucleotide-binding</keyword>
<evidence type="ECO:0000259" key="19">
    <source>
        <dbReference type="PROSITE" id="PS50110"/>
    </source>
</evidence>
<dbReference type="GO" id="GO:0000155">
    <property type="term" value="F:phosphorelay sensor kinase activity"/>
    <property type="evidence" value="ECO:0007669"/>
    <property type="project" value="InterPro"/>
</dbReference>
<keyword evidence="4" id="KW-1003">Cell membrane</keyword>
<feature type="modified residue" description="Phosphohistidine" evidence="15">
    <location>
        <position position="755"/>
    </location>
</feature>
<dbReference type="SMART" id="SM00304">
    <property type="entry name" value="HAMP"/>
    <property type="match status" value="2"/>
</dbReference>
<evidence type="ECO:0000256" key="2">
    <source>
        <dbReference type="ARBA" id="ARBA00004651"/>
    </source>
</evidence>
<dbReference type="CDD" id="cd17546">
    <property type="entry name" value="REC_hyHK_CKI1_RcsC-like"/>
    <property type="match status" value="1"/>
</dbReference>
<dbReference type="Pfam" id="PF02518">
    <property type="entry name" value="HATPase_c"/>
    <property type="match status" value="1"/>
</dbReference>
<protein>
    <recommendedName>
        <fullName evidence="3">histidine kinase</fullName>
        <ecNumber evidence="3">2.7.13.3</ecNumber>
    </recommendedName>
</protein>
<evidence type="ECO:0000256" key="15">
    <source>
        <dbReference type="PROSITE-ProRule" id="PRU00110"/>
    </source>
</evidence>
<accession>A0A5N3S2I0</accession>
<dbReference type="InterPro" id="IPR008207">
    <property type="entry name" value="Sig_transdc_His_kin_Hpt_dom"/>
</dbReference>
<dbReference type="Proteomes" id="UP000326687">
    <property type="component" value="Unassembled WGS sequence"/>
</dbReference>
<keyword evidence="5 16" id="KW-0597">Phosphoprotein</keyword>
<dbReference type="SMART" id="SM00448">
    <property type="entry name" value="REC"/>
    <property type="match status" value="1"/>
</dbReference>
<dbReference type="CDD" id="cd00088">
    <property type="entry name" value="HPT"/>
    <property type="match status" value="1"/>
</dbReference>
<comment type="subcellular location">
    <subcellularLocation>
        <location evidence="2">Cell membrane</location>
        <topology evidence="2">Multi-pass membrane protein</topology>
    </subcellularLocation>
</comment>
<feature type="transmembrane region" description="Helical" evidence="17">
    <location>
        <begin position="15"/>
        <end position="34"/>
    </location>
</feature>
<comment type="catalytic activity">
    <reaction evidence="1">
        <text>ATP + protein L-histidine = ADP + protein N-phospho-L-histidine.</text>
        <dbReference type="EC" id="2.7.13.3"/>
    </reaction>
</comment>
<evidence type="ECO:0000256" key="5">
    <source>
        <dbReference type="ARBA" id="ARBA00022553"/>
    </source>
</evidence>
<dbReference type="Gene3D" id="1.10.287.130">
    <property type="match status" value="1"/>
</dbReference>
<comment type="caution">
    <text evidence="21">The sequence shown here is derived from an EMBL/GenBank/DDBJ whole genome shotgun (WGS) entry which is preliminary data.</text>
</comment>
<dbReference type="InterPro" id="IPR004358">
    <property type="entry name" value="Sig_transdc_His_kin-like_C"/>
</dbReference>
<keyword evidence="14 17" id="KW-0472">Membrane</keyword>
<proteinExistence type="predicted"/>
<feature type="modified residue" description="4-aspartylphosphate" evidence="16">
    <location>
        <position position="597"/>
    </location>
</feature>
<dbReference type="Gene3D" id="3.30.565.10">
    <property type="entry name" value="Histidine kinase-like ATPase, C-terminal domain"/>
    <property type="match status" value="1"/>
</dbReference>
<dbReference type="Pfam" id="PF00512">
    <property type="entry name" value="HisKA"/>
    <property type="match status" value="1"/>
</dbReference>
<evidence type="ECO:0000256" key="8">
    <source>
        <dbReference type="ARBA" id="ARBA00022741"/>
    </source>
</evidence>
<dbReference type="PROSITE" id="PS50110">
    <property type="entry name" value="RESPONSE_REGULATORY"/>
    <property type="match status" value="1"/>
</dbReference>
<dbReference type="PROSITE" id="PS50894">
    <property type="entry name" value="HPT"/>
    <property type="match status" value="1"/>
</dbReference>
<name>A0A5N3S2I0_9VIBR</name>
<evidence type="ECO:0000256" key="7">
    <source>
        <dbReference type="ARBA" id="ARBA00022692"/>
    </source>
</evidence>
<dbReference type="Pfam" id="PF00072">
    <property type="entry name" value="Response_reg"/>
    <property type="match status" value="1"/>
</dbReference>
<evidence type="ECO:0000256" key="17">
    <source>
        <dbReference type="SAM" id="Phobius"/>
    </source>
</evidence>
<reference evidence="21 22" key="1">
    <citation type="submission" date="2019-09" db="EMBL/GenBank/DDBJ databases">
        <title>Vibrio Fortis S7-72.</title>
        <authorList>
            <person name="Das S.K."/>
        </authorList>
    </citation>
    <scope>NUCLEOTIDE SEQUENCE [LARGE SCALE GENOMIC DNA]</scope>
    <source>
        <strain evidence="21 22">S7-72</strain>
    </source>
</reference>
<keyword evidence="7 17" id="KW-0812">Transmembrane</keyword>
<dbReference type="InterPro" id="IPR005467">
    <property type="entry name" value="His_kinase_dom"/>
</dbReference>
<dbReference type="RefSeq" id="WP_150896276.1">
    <property type="nucleotide sequence ID" value="NZ_VXDD01000003.1"/>
</dbReference>
<dbReference type="Gene3D" id="1.20.120.160">
    <property type="entry name" value="HPT domain"/>
    <property type="match status" value="1"/>
</dbReference>
<dbReference type="InterPro" id="IPR003661">
    <property type="entry name" value="HisK_dim/P_dom"/>
</dbReference>
<evidence type="ECO:0000259" key="20">
    <source>
        <dbReference type="PROSITE" id="PS50894"/>
    </source>
</evidence>
<dbReference type="SMART" id="SM00387">
    <property type="entry name" value="HATPase_c"/>
    <property type="match status" value="1"/>
</dbReference>
<evidence type="ECO:0000256" key="14">
    <source>
        <dbReference type="ARBA" id="ARBA00023136"/>
    </source>
</evidence>
<dbReference type="Gene3D" id="6.10.340.10">
    <property type="match status" value="1"/>
</dbReference>
<dbReference type="SUPFAM" id="SSF55874">
    <property type="entry name" value="ATPase domain of HSP90 chaperone/DNA topoisomerase II/histidine kinase"/>
    <property type="match status" value="1"/>
</dbReference>
<dbReference type="SUPFAM" id="SSF52172">
    <property type="entry name" value="CheY-like"/>
    <property type="match status" value="1"/>
</dbReference>
<dbReference type="Pfam" id="PF05227">
    <property type="entry name" value="CHASE3"/>
    <property type="match status" value="1"/>
</dbReference>
<evidence type="ECO:0000256" key="10">
    <source>
        <dbReference type="ARBA" id="ARBA00022801"/>
    </source>
</evidence>
<keyword evidence="12 17" id="KW-1133">Transmembrane helix</keyword>
<dbReference type="InterPro" id="IPR011006">
    <property type="entry name" value="CheY-like_superfamily"/>
</dbReference>
<dbReference type="SUPFAM" id="SSF47384">
    <property type="entry name" value="Homodimeric domain of signal transducing histidine kinase"/>
    <property type="match status" value="1"/>
</dbReference>
<dbReference type="EC" id="2.7.13.3" evidence="3"/>
<dbReference type="Gene3D" id="3.40.50.2300">
    <property type="match status" value="1"/>
</dbReference>
<dbReference type="GO" id="GO:0016787">
    <property type="term" value="F:hydrolase activity"/>
    <property type="evidence" value="ECO:0007669"/>
    <property type="project" value="UniProtKB-KW"/>
</dbReference>
<dbReference type="FunFam" id="1.10.287.130:FF:000004">
    <property type="entry name" value="Ethylene receptor 1"/>
    <property type="match status" value="1"/>
</dbReference>
<dbReference type="InterPro" id="IPR003660">
    <property type="entry name" value="HAMP_dom"/>
</dbReference>
<evidence type="ECO:0000313" key="22">
    <source>
        <dbReference type="Proteomes" id="UP000326687"/>
    </source>
</evidence>
<evidence type="ECO:0000256" key="9">
    <source>
        <dbReference type="ARBA" id="ARBA00022777"/>
    </source>
</evidence>
<keyword evidence="6" id="KW-0808">Transferase</keyword>
<sequence length="824" mass="92657">MYAAWFDNISLQKKLFVSFCIPIMFMLLVSLSVYENTQSMVKDNHWVVHTHKAIARAQELLSLVVDMETGQRGYLLTGDNEFLEPYHLALAVWKDKVTILAKQVDDNPPQVERLYRVDALLKRWLKESGEKEIAQRQLVDQGEASMLSVIKFAQKQTGKTIVDEIRKEIAQFIEIENELIDIRVVKSDNSAIKTTYVLIGGAIFTVSVSLLVAVWSSSRIRKRITCLLEATQQVSEGHLSKGANTLNTSPNLQGKDEVAQLTHSFKKMALSLVKNEQDMRSSNEALIEERKKAEAAVKAKSEFLSTMSHEIRTPMNGVLGISQIIASQTKEPATKENIDIILDSGQHLMTILNDILDFSKVEENKLELEVAPFSFNQVLQPVCSAIQPMADEKGIRLLTENEIPSNIELLGDRARLRQILFNLGGNATKFTNEGHVLIQAFLYQATSKLVLTVTDSGIGIPEDKHTHIFNSFEQADTSTTREFGGTGLGLAIVKNLVDLMSGEINLNSAPGLGTRFKITIPITWRETELAKESYLPDSLTPVDTAPLNILLVEDNRVNAIVAKGFCENYGHHVSLAENGIVAINRLKTERFDLILMDNHMPEMNGIEATRYIRETLELNVLIFAYTADVFREAHDSFIEAGADHVLTKPLQQESFLDALHHFASKLPKQRNMVKEDKAVNDRSSNVIKLHREPIEKLRLTEEEISQSEIIQMLQEDNEALTEIVDSTILEFEESVDHLIEFFMAKELSSLQRTLHSIKGMALNLGLNTLSKQALDLETQAKNQKLPEIEPLQKLINRLLVNIHQAQRIKAACPSLDMSQINRLK</sequence>
<dbReference type="PANTHER" id="PTHR45339">
    <property type="entry name" value="HYBRID SIGNAL TRANSDUCTION HISTIDINE KINASE J"/>
    <property type="match status" value="1"/>
</dbReference>
<evidence type="ECO:0000256" key="3">
    <source>
        <dbReference type="ARBA" id="ARBA00012438"/>
    </source>
</evidence>
<evidence type="ECO:0000256" key="6">
    <source>
        <dbReference type="ARBA" id="ARBA00022679"/>
    </source>
</evidence>
<evidence type="ECO:0000256" key="1">
    <source>
        <dbReference type="ARBA" id="ARBA00000085"/>
    </source>
</evidence>
<dbReference type="InterPro" id="IPR007891">
    <property type="entry name" value="CHASE3"/>
</dbReference>
<dbReference type="CDD" id="cd00082">
    <property type="entry name" value="HisKA"/>
    <property type="match status" value="1"/>
</dbReference>
<dbReference type="AlphaFoldDB" id="A0A5N3S2I0"/>
<evidence type="ECO:0000256" key="12">
    <source>
        <dbReference type="ARBA" id="ARBA00022989"/>
    </source>
</evidence>
<keyword evidence="10" id="KW-0378">Hydrolase</keyword>
<evidence type="ECO:0000256" key="11">
    <source>
        <dbReference type="ARBA" id="ARBA00022840"/>
    </source>
</evidence>
<evidence type="ECO:0000256" key="4">
    <source>
        <dbReference type="ARBA" id="ARBA00022475"/>
    </source>
</evidence>
<dbReference type="FunFam" id="3.30.565.10:FF:000010">
    <property type="entry name" value="Sensor histidine kinase RcsC"/>
    <property type="match status" value="1"/>
</dbReference>
<feature type="domain" description="Response regulatory" evidence="19">
    <location>
        <begin position="548"/>
        <end position="663"/>
    </location>
</feature>
<feature type="transmembrane region" description="Helical" evidence="17">
    <location>
        <begin position="196"/>
        <end position="216"/>
    </location>
</feature>
<keyword evidence="9" id="KW-0418">Kinase</keyword>
<dbReference type="InterPro" id="IPR003594">
    <property type="entry name" value="HATPase_dom"/>
</dbReference>
<dbReference type="GO" id="GO:0005524">
    <property type="term" value="F:ATP binding"/>
    <property type="evidence" value="ECO:0007669"/>
    <property type="project" value="UniProtKB-KW"/>
</dbReference>
<dbReference type="PRINTS" id="PR00344">
    <property type="entry name" value="BCTRLSENSOR"/>
</dbReference>
<evidence type="ECO:0000313" key="21">
    <source>
        <dbReference type="EMBL" id="KAB0300502.1"/>
    </source>
</evidence>
<dbReference type="SUPFAM" id="SSF47226">
    <property type="entry name" value="Histidine-containing phosphotransfer domain, HPT domain"/>
    <property type="match status" value="1"/>
</dbReference>
<dbReference type="InterPro" id="IPR036097">
    <property type="entry name" value="HisK_dim/P_sf"/>
</dbReference>
<dbReference type="EMBL" id="VXDD01000003">
    <property type="protein sequence ID" value="KAB0300502.1"/>
    <property type="molecule type" value="Genomic_DNA"/>
</dbReference>
<dbReference type="CDD" id="cd16922">
    <property type="entry name" value="HATPase_EvgS-ArcB-TorS-like"/>
    <property type="match status" value="1"/>
</dbReference>
<keyword evidence="13" id="KW-0902">Two-component regulatory system</keyword>
<dbReference type="CDD" id="cd19410">
    <property type="entry name" value="HK9-like_sensor"/>
    <property type="match status" value="1"/>
</dbReference>
<evidence type="ECO:0000256" key="13">
    <source>
        <dbReference type="ARBA" id="ARBA00023012"/>
    </source>
</evidence>
<dbReference type="InterPro" id="IPR001789">
    <property type="entry name" value="Sig_transdc_resp-reg_receiver"/>
</dbReference>
<dbReference type="InterPro" id="IPR036890">
    <property type="entry name" value="HATPase_C_sf"/>
</dbReference>
<dbReference type="Pfam" id="PF01627">
    <property type="entry name" value="Hpt"/>
    <property type="match status" value="1"/>
</dbReference>
<dbReference type="GO" id="GO:0005886">
    <property type="term" value="C:plasma membrane"/>
    <property type="evidence" value="ECO:0007669"/>
    <property type="project" value="UniProtKB-SubCell"/>
</dbReference>
<evidence type="ECO:0000259" key="18">
    <source>
        <dbReference type="PROSITE" id="PS50109"/>
    </source>
</evidence>
<evidence type="ECO:0000256" key="16">
    <source>
        <dbReference type="PROSITE-ProRule" id="PRU00169"/>
    </source>
</evidence>
<dbReference type="PANTHER" id="PTHR45339:SF1">
    <property type="entry name" value="HYBRID SIGNAL TRANSDUCTION HISTIDINE KINASE J"/>
    <property type="match status" value="1"/>
</dbReference>
<feature type="domain" description="Histidine kinase" evidence="18">
    <location>
        <begin position="306"/>
        <end position="524"/>
    </location>
</feature>
<dbReference type="InterPro" id="IPR036641">
    <property type="entry name" value="HPT_dom_sf"/>
</dbReference>
<dbReference type="Pfam" id="PF00672">
    <property type="entry name" value="HAMP"/>
    <property type="match status" value="1"/>
</dbReference>
<dbReference type="PROSITE" id="PS50109">
    <property type="entry name" value="HIS_KIN"/>
    <property type="match status" value="1"/>
</dbReference>
<dbReference type="CDD" id="cd06225">
    <property type="entry name" value="HAMP"/>
    <property type="match status" value="1"/>
</dbReference>
<keyword evidence="11" id="KW-0067">ATP-binding</keyword>
<dbReference type="SMART" id="SM00388">
    <property type="entry name" value="HisKA"/>
    <property type="match status" value="1"/>
</dbReference>